<dbReference type="GO" id="GO:0030145">
    <property type="term" value="F:manganese ion binding"/>
    <property type="evidence" value="ECO:0007669"/>
    <property type="project" value="UniProtKB-UniRule"/>
</dbReference>
<comment type="caution">
    <text evidence="10">The sequence shown here is derived from an EMBL/GenBank/DDBJ whole genome shotgun (WGS) entry which is preliminary data.</text>
</comment>
<dbReference type="CDD" id="cd00433">
    <property type="entry name" value="Peptidase_M17"/>
    <property type="match status" value="1"/>
</dbReference>
<dbReference type="Proteomes" id="UP000272729">
    <property type="component" value="Unassembled WGS sequence"/>
</dbReference>
<feature type="binding site" evidence="8">
    <location>
        <position position="361"/>
    </location>
    <ligand>
        <name>Mn(2+)</name>
        <dbReference type="ChEBI" id="CHEBI:29035"/>
        <label>1</label>
    </ligand>
</feature>
<evidence type="ECO:0000256" key="6">
    <source>
        <dbReference type="ARBA" id="ARBA00022801"/>
    </source>
</evidence>
<dbReference type="AlphaFoldDB" id="A0A495X1P7"/>
<dbReference type="EC" id="3.4.11.1" evidence="8"/>
<accession>A0A495X1P7</accession>
<dbReference type="Gene3D" id="3.40.220.10">
    <property type="entry name" value="Leucine Aminopeptidase, subunit E, domain 1"/>
    <property type="match status" value="1"/>
</dbReference>
<evidence type="ECO:0000256" key="3">
    <source>
        <dbReference type="ARBA" id="ARBA00009528"/>
    </source>
</evidence>
<dbReference type="OrthoDB" id="9809354at2"/>
<dbReference type="InterPro" id="IPR006175">
    <property type="entry name" value="YjgF/YER057c/UK114"/>
</dbReference>
<comment type="catalytic activity">
    <reaction evidence="2 8">
        <text>Release of an N-terminal amino acid, preferentially leucine, but not glutamic or aspartic acids.</text>
        <dbReference type="EC" id="3.4.11.10"/>
    </reaction>
</comment>
<name>A0A495X1P7_9PSEU</name>
<keyword evidence="6 8" id="KW-0378">Hydrolase</keyword>
<dbReference type="PANTHER" id="PTHR11963:SF23">
    <property type="entry name" value="CYTOSOL AMINOPEPTIDASE"/>
    <property type="match status" value="1"/>
</dbReference>
<dbReference type="SUPFAM" id="SSF52949">
    <property type="entry name" value="Macro domain-like"/>
    <property type="match status" value="1"/>
</dbReference>
<feature type="binding site" evidence="8">
    <location>
        <position position="359"/>
    </location>
    <ligand>
        <name>Mn(2+)</name>
        <dbReference type="ChEBI" id="CHEBI:29035"/>
        <label>1</label>
    </ligand>
</feature>
<feature type="binding site" evidence="8">
    <location>
        <position position="300"/>
    </location>
    <ligand>
        <name>Mn(2+)</name>
        <dbReference type="ChEBI" id="CHEBI:29035"/>
        <label>2</label>
    </ligand>
</feature>
<evidence type="ECO:0000259" key="9">
    <source>
        <dbReference type="PROSITE" id="PS00631"/>
    </source>
</evidence>
<dbReference type="PRINTS" id="PR00481">
    <property type="entry name" value="LAMNOPPTDASE"/>
</dbReference>
<comment type="catalytic activity">
    <reaction evidence="1 8">
        <text>Release of an N-terminal amino acid, Xaa-|-Yaa-, in which Xaa is preferably Leu, but may be other amino acids including Pro although not Arg or Lys, and Yaa may be Pro. Amino acid amides and methyl esters are also readily hydrolyzed, but rates on arylamides are exceedingly low.</text>
        <dbReference type="EC" id="3.4.11.1"/>
    </reaction>
</comment>
<keyword evidence="8" id="KW-0963">Cytoplasm</keyword>
<evidence type="ECO:0000256" key="2">
    <source>
        <dbReference type="ARBA" id="ARBA00000967"/>
    </source>
</evidence>
<feature type="binding site" evidence="8">
    <location>
        <position position="282"/>
    </location>
    <ligand>
        <name>Mn(2+)</name>
        <dbReference type="ChEBI" id="CHEBI:29035"/>
        <label>1</label>
    </ligand>
</feature>
<evidence type="ECO:0000256" key="1">
    <source>
        <dbReference type="ARBA" id="ARBA00000135"/>
    </source>
</evidence>
<dbReference type="Pfam" id="PF01042">
    <property type="entry name" value="Ribonuc_L-PSP"/>
    <property type="match status" value="1"/>
</dbReference>
<dbReference type="EC" id="3.4.11.10" evidence="8"/>
<dbReference type="InterPro" id="IPR008283">
    <property type="entry name" value="Peptidase_M17_N"/>
</dbReference>
<feature type="binding site" evidence="8">
    <location>
        <position position="282"/>
    </location>
    <ligand>
        <name>Mn(2+)</name>
        <dbReference type="ChEBI" id="CHEBI:29035"/>
        <label>2</label>
    </ligand>
</feature>
<protein>
    <recommendedName>
        <fullName evidence="8">Probable cytosol aminopeptidase</fullName>
        <ecNumber evidence="8">3.4.11.1</ecNumber>
    </recommendedName>
    <alternativeName>
        <fullName evidence="8">Leucine aminopeptidase</fullName>
        <shortName evidence="8">LAP</shortName>
        <ecNumber evidence="8">3.4.11.10</ecNumber>
    </alternativeName>
    <alternativeName>
        <fullName evidence="8">Leucyl aminopeptidase</fullName>
    </alternativeName>
</protein>
<comment type="cofactor">
    <cofactor evidence="8">
        <name>Mn(2+)</name>
        <dbReference type="ChEBI" id="CHEBI:29035"/>
    </cofactor>
    <text evidence="8">Binds 2 manganese ions per subunit.</text>
</comment>
<dbReference type="Gene3D" id="3.30.1330.40">
    <property type="entry name" value="RutC-like"/>
    <property type="match status" value="1"/>
</dbReference>
<dbReference type="HAMAP" id="MF_00181">
    <property type="entry name" value="Cytosol_peptidase_M17"/>
    <property type="match status" value="1"/>
</dbReference>
<organism evidence="10 11">
    <name type="scientific">Saccharothrix variisporea</name>
    <dbReference type="NCBI Taxonomy" id="543527"/>
    <lineage>
        <taxon>Bacteria</taxon>
        <taxon>Bacillati</taxon>
        <taxon>Actinomycetota</taxon>
        <taxon>Actinomycetes</taxon>
        <taxon>Pseudonocardiales</taxon>
        <taxon>Pseudonocardiaceae</taxon>
        <taxon>Saccharothrix</taxon>
    </lineage>
</organism>
<evidence type="ECO:0000256" key="4">
    <source>
        <dbReference type="ARBA" id="ARBA00022438"/>
    </source>
</evidence>
<keyword evidence="8" id="KW-0479">Metal-binding</keyword>
<dbReference type="Pfam" id="PF02789">
    <property type="entry name" value="Peptidase_M17_N"/>
    <property type="match status" value="1"/>
</dbReference>
<evidence type="ECO:0000313" key="10">
    <source>
        <dbReference type="EMBL" id="RKT68111.1"/>
    </source>
</evidence>
<feature type="binding site" evidence="8">
    <location>
        <position position="361"/>
    </location>
    <ligand>
        <name>Mn(2+)</name>
        <dbReference type="ChEBI" id="CHEBI:29035"/>
        <label>2</label>
    </ligand>
</feature>
<dbReference type="GO" id="GO:0070006">
    <property type="term" value="F:metalloaminopeptidase activity"/>
    <property type="evidence" value="ECO:0007669"/>
    <property type="project" value="InterPro"/>
</dbReference>
<reference evidence="10 11" key="1">
    <citation type="submission" date="2018-10" db="EMBL/GenBank/DDBJ databases">
        <title>Sequencing the genomes of 1000 actinobacteria strains.</title>
        <authorList>
            <person name="Klenk H.-P."/>
        </authorList>
    </citation>
    <scope>NUCLEOTIDE SEQUENCE [LARGE SCALE GENOMIC DNA]</scope>
    <source>
        <strain evidence="10 11">DSM 43911</strain>
    </source>
</reference>
<dbReference type="InterPro" id="IPR035959">
    <property type="entry name" value="RutC-like_sf"/>
</dbReference>
<dbReference type="PROSITE" id="PS00631">
    <property type="entry name" value="CYTOSOL_AP"/>
    <property type="match status" value="1"/>
</dbReference>
<sequence>MTRATVSVSPLARLRADAVVVGVTRGPHGPALAPGAEALVEAFDGSPAAVLGALGMTGAEGEVAKLVAPRGIEAGLLLAVGLGDCDPDDCDPDDRAPDDRAPDGCAAEVLRRAAGVAARSLAGVGKAVLALPVGTAEAAEAVALGGLLGAYAFTAYRTGDRGKPPVGELVLPTTPERRADTDAAVRRATVVAQEVNRSRDLVNMPANDLCPDTFAATVRAVGEQHGLRVEVLDETALAEGGFGGILGVGRGSANPPRLVRVAHVHPGAMTGLALVGKGITYDSGGISLKPVGANEIMKRDMSGAAAVFAAVVAVSRLGLPVNVTGWLALAENMPSGSALRPGDVLRMYGGKTVEVLNTDAEGRLVLADAIVRATEEEPDFLVDVATLTAAMRMALGDRVFGVMSDDDHFRARVLDAAGQAGEQAWPMPLPAHLRKGLDSPIADIANTGERMGGGLTAALFLREFVPKGTAWAHLDIAGPAFHEGEPHGYTPRGGTGSAVRTLVRLAEDIAATTTPAGSETRPMTPVAQVIAPAAPTPFGHYAQATTTPDGTVHVSAQLPVGGGVTPGSPVAEQARQALANVVTIVESAGGSARSIAKVTLYVVDIAEWDAVDAVFAEVFGEHRPARAVLQVAGLHHGFGVAADAVAWRTR</sequence>
<dbReference type="CDD" id="cd00448">
    <property type="entry name" value="YjgF_YER057c_UK114_family"/>
    <property type="match status" value="1"/>
</dbReference>
<keyword evidence="4 8" id="KW-0031">Aminopeptidase</keyword>
<dbReference type="InterPro" id="IPR011356">
    <property type="entry name" value="Leucine_aapep/pepB"/>
</dbReference>
<comment type="similarity">
    <text evidence="3 8">Belongs to the peptidase M17 family.</text>
</comment>
<dbReference type="NCBIfam" id="NF002073">
    <property type="entry name" value="PRK00913.1-2"/>
    <property type="match status" value="1"/>
</dbReference>
<gene>
    <name evidence="8" type="primary">pepA</name>
    <name evidence="10" type="ORF">DFJ66_1292</name>
</gene>
<evidence type="ECO:0000256" key="8">
    <source>
        <dbReference type="HAMAP-Rule" id="MF_00181"/>
    </source>
</evidence>
<dbReference type="PANTHER" id="PTHR11963">
    <property type="entry name" value="LEUCINE AMINOPEPTIDASE-RELATED"/>
    <property type="match status" value="1"/>
</dbReference>
<feature type="domain" description="Cytosol aminopeptidase" evidence="9">
    <location>
        <begin position="357"/>
        <end position="364"/>
    </location>
</feature>
<proteinExistence type="inferred from homology"/>
<dbReference type="InterPro" id="IPR023042">
    <property type="entry name" value="Peptidase_M17_leu_NH2_pept"/>
</dbReference>
<dbReference type="SUPFAM" id="SSF53187">
    <property type="entry name" value="Zn-dependent exopeptidases"/>
    <property type="match status" value="1"/>
</dbReference>
<evidence type="ECO:0000313" key="11">
    <source>
        <dbReference type="Proteomes" id="UP000272729"/>
    </source>
</evidence>
<dbReference type="SUPFAM" id="SSF55298">
    <property type="entry name" value="YjgF-like"/>
    <property type="match status" value="1"/>
</dbReference>
<dbReference type="Gene3D" id="3.40.630.10">
    <property type="entry name" value="Zn peptidases"/>
    <property type="match status" value="1"/>
</dbReference>
<dbReference type="InterPro" id="IPR000819">
    <property type="entry name" value="Peptidase_M17_C"/>
</dbReference>
<keyword evidence="5 8" id="KW-0645">Protease</keyword>
<dbReference type="GO" id="GO:0006508">
    <property type="term" value="P:proteolysis"/>
    <property type="evidence" value="ECO:0007669"/>
    <property type="project" value="UniProtKB-KW"/>
</dbReference>
<dbReference type="EMBL" id="RBXR01000001">
    <property type="protein sequence ID" value="RKT68111.1"/>
    <property type="molecule type" value="Genomic_DNA"/>
</dbReference>
<comment type="subcellular location">
    <subcellularLocation>
        <location evidence="8">Cytoplasm</location>
    </subcellularLocation>
</comment>
<dbReference type="InterPro" id="IPR043472">
    <property type="entry name" value="Macro_dom-like"/>
</dbReference>
<comment type="function">
    <text evidence="7 8">Presumably involved in the processing and regular turnover of intracellular proteins. Catalyzes the removal of unsubstituted N-terminal amino acids from various peptides.</text>
</comment>
<keyword evidence="8" id="KW-0464">Manganese</keyword>
<dbReference type="Pfam" id="PF00883">
    <property type="entry name" value="Peptidase_M17"/>
    <property type="match status" value="1"/>
</dbReference>
<feature type="binding site" evidence="8">
    <location>
        <position position="277"/>
    </location>
    <ligand>
        <name>Mn(2+)</name>
        <dbReference type="ChEBI" id="CHEBI:29035"/>
        <label>2</label>
    </ligand>
</feature>
<feature type="active site" evidence="8">
    <location>
        <position position="289"/>
    </location>
</feature>
<keyword evidence="11" id="KW-1185">Reference proteome</keyword>
<dbReference type="GO" id="GO:0005737">
    <property type="term" value="C:cytoplasm"/>
    <property type="evidence" value="ECO:0007669"/>
    <property type="project" value="UniProtKB-SubCell"/>
</dbReference>
<feature type="active site" evidence="8">
    <location>
        <position position="363"/>
    </location>
</feature>
<evidence type="ECO:0000256" key="5">
    <source>
        <dbReference type="ARBA" id="ARBA00022670"/>
    </source>
</evidence>
<evidence type="ECO:0000256" key="7">
    <source>
        <dbReference type="ARBA" id="ARBA00049972"/>
    </source>
</evidence>